<organism evidence="11 12">
    <name type="scientific">Lactuca saligna</name>
    <name type="common">Willowleaf lettuce</name>
    <dbReference type="NCBI Taxonomy" id="75948"/>
    <lineage>
        <taxon>Eukaryota</taxon>
        <taxon>Viridiplantae</taxon>
        <taxon>Streptophyta</taxon>
        <taxon>Embryophyta</taxon>
        <taxon>Tracheophyta</taxon>
        <taxon>Spermatophyta</taxon>
        <taxon>Magnoliopsida</taxon>
        <taxon>eudicotyledons</taxon>
        <taxon>Gunneridae</taxon>
        <taxon>Pentapetalae</taxon>
        <taxon>asterids</taxon>
        <taxon>campanulids</taxon>
        <taxon>Asterales</taxon>
        <taxon>Asteraceae</taxon>
        <taxon>Cichorioideae</taxon>
        <taxon>Cichorieae</taxon>
        <taxon>Lactucinae</taxon>
        <taxon>Lactuca</taxon>
    </lineage>
</organism>
<keyword evidence="7" id="KW-0508">mRNA splicing</keyword>
<evidence type="ECO:0000256" key="4">
    <source>
        <dbReference type="ARBA" id="ARBA00022728"/>
    </source>
</evidence>
<proteinExistence type="inferred from homology"/>
<dbReference type="PROSITE" id="PS51294">
    <property type="entry name" value="HTH_MYB"/>
    <property type="match status" value="1"/>
</dbReference>
<dbReference type="PROSITE" id="PS50090">
    <property type="entry name" value="MYB_LIKE"/>
    <property type="match status" value="1"/>
</dbReference>
<dbReference type="SUPFAM" id="SSF46689">
    <property type="entry name" value="Homeodomain-like"/>
    <property type="match status" value="1"/>
</dbReference>
<dbReference type="Pfam" id="PF00249">
    <property type="entry name" value="Myb_DNA-binding"/>
    <property type="match status" value="1"/>
</dbReference>
<dbReference type="AlphaFoldDB" id="A0AA36E8S4"/>
<keyword evidence="3" id="KW-0507">mRNA processing</keyword>
<comment type="subcellular location">
    <subcellularLocation>
        <location evidence="1">Nucleus</location>
    </subcellularLocation>
</comment>
<name>A0AA36E8S4_LACSI</name>
<dbReference type="InterPro" id="IPR017930">
    <property type="entry name" value="Myb_dom"/>
</dbReference>
<evidence type="ECO:0000313" key="11">
    <source>
        <dbReference type="EMBL" id="CAI9286437.1"/>
    </source>
</evidence>
<dbReference type="PANTHER" id="PTHR45885">
    <property type="entry name" value="CELL DIVISION CYCLE 5-LIKE PROTEIN"/>
    <property type="match status" value="1"/>
</dbReference>
<dbReference type="InterPro" id="IPR047242">
    <property type="entry name" value="CDC5L/Cef1"/>
</dbReference>
<evidence type="ECO:0000256" key="3">
    <source>
        <dbReference type="ARBA" id="ARBA00022664"/>
    </source>
</evidence>
<keyword evidence="4" id="KW-0747">Spliceosome</keyword>
<keyword evidence="5" id="KW-0677">Repeat</keyword>
<dbReference type="Gene3D" id="1.10.10.60">
    <property type="entry name" value="Homeodomain-like"/>
    <property type="match status" value="1"/>
</dbReference>
<evidence type="ECO:0000259" key="9">
    <source>
        <dbReference type="PROSITE" id="PS50090"/>
    </source>
</evidence>
<evidence type="ECO:0000259" key="10">
    <source>
        <dbReference type="PROSITE" id="PS51294"/>
    </source>
</evidence>
<evidence type="ECO:0000256" key="1">
    <source>
        <dbReference type="ARBA" id="ARBA00004123"/>
    </source>
</evidence>
<dbReference type="InterPro" id="IPR009057">
    <property type="entry name" value="Homeodomain-like_sf"/>
</dbReference>
<keyword evidence="12" id="KW-1185">Reference proteome</keyword>
<accession>A0AA36E8S4</accession>
<evidence type="ECO:0000256" key="8">
    <source>
        <dbReference type="ARBA" id="ARBA00023242"/>
    </source>
</evidence>
<dbReference type="InterPro" id="IPR001005">
    <property type="entry name" value="SANT/Myb"/>
</dbReference>
<dbReference type="EMBL" id="OX465081">
    <property type="protein sequence ID" value="CAI9286437.1"/>
    <property type="molecule type" value="Genomic_DNA"/>
</dbReference>
<feature type="domain" description="HTH myb-type" evidence="10">
    <location>
        <begin position="2"/>
        <end position="57"/>
    </location>
</feature>
<evidence type="ECO:0000256" key="2">
    <source>
        <dbReference type="ARBA" id="ARBA00010506"/>
    </source>
</evidence>
<protein>
    <submittedName>
        <fullName evidence="11">Uncharacterized protein</fullName>
    </submittedName>
</protein>
<reference evidence="11" key="1">
    <citation type="submission" date="2023-04" db="EMBL/GenBank/DDBJ databases">
        <authorList>
            <person name="Vijverberg K."/>
            <person name="Xiong W."/>
            <person name="Schranz E."/>
        </authorList>
    </citation>
    <scope>NUCLEOTIDE SEQUENCE</scope>
</reference>
<evidence type="ECO:0000256" key="5">
    <source>
        <dbReference type="ARBA" id="ARBA00022737"/>
    </source>
</evidence>
<dbReference type="GO" id="GO:0005681">
    <property type="term" value="C:spliceosomal complex"/>
    <property type="evidence" value="ECO:0007669"/>
    <property type="project" value="UniProtKB-KW"/>
</dbReference>
<evidence type="ECO:0000313" key="12">
    <source>
        <dbReference type="Proteomes" id="UP001177003"/>
    </source>
</evidence>
<dbReference type="GO" id="GO:0003677">
    <property type="term" value="F:DNA binding"/>
    <property type="evidence" value="ECO:0007669"/>
    <property type="project" value="UniProtKB-KW"/>
</dbReference>
<dbReference type="GO" id="GO:0000974">
    <property type="term" value="C:Prp19 complex"/>
    <property type="evidence" value="ECO:0007669"/>
    <property type="project" value="InterPro"/>
</dbReference>
<evidence type="ECO:0000256" key="7">
    <source>
        <dbReference type="ARBA" id="ARBA00023187"/>
    </source>
</evidence>
<dbReference type="GO" id="GO:0000398">
    <property type="term" value="P:mRNA splicing, via spliceosome"/>
    <property type="evidence" value="ECO:0007669"/>
    <property type="project" value="InterPro"/>
</dbReference>
<keyword evidence="6" id="KW-0238">DNA-binding</keyword>
<feature type="domain" description="Myb-like" evidence="9">
    <location>
        <begin position="2"/>
        <end position="53"/>
    </location>
</feature>
<dbReference type="CDD" id="cd00167">
    <property type="entry name" value="SANT"/>
    <property type="match status" value="1"/>
</dbReference>
<dbReference type="SMART" id="SM00717">
    <property type="entry name" value="SANT"/>
    <property type="match status" value="1"/>
</dbReference>
<evidence type="ECO:0000256" key="6">
    <source>
        <dbReference type="ARBA" id="ARBA00023125"/>
    </source>
</evidence>
<dbReference type="Proteomes" id="UP001177003">
    <property type="component" value="Chromosome 5"/>
</dbReference>
<dbReference type="FunFam" id="1.10.10.60:FF:000021">
    <property type="entry name" value="CDC5 cell division cycle 5-like"/>
    <property type="match status" value="1"/>
</dbReference>
<gene>
    <name evidence="11" type="ORF">LSALG_LOCUS25857</name>
</gene>
<dbReference type="PANTHER" id="PTHR45885:SF1">
    <property type="entry name" value="CELL DIVISION CYCLE 5-LIKE PROTEIN"/>
    <property type="match status" value="1"/>
</dbReference>
<sequence length="126" mass="14454">MRISIKGGVWTNTEDEILKSAVMKYGTNEWGRTSSLLVRKSAKQCKARWYQWLDSSIKKVRIIFSRIATLHIDFNLSRLSGPERRMRSCFILLSSCRVNGEQSLPWSAALPVNALTATKSFWMQLV</sequence>
<comment type="similarity">
    <text evidence="2">Belongs to the CEF1 family.</text>
</comment>
<keyword evidence="8" id="KW-0539">Nucleus</keyword>